<organism evidence="1 2">
    <name type="scientific">Colletotrichum gloeosporioides (strain Cg-14)</name>
    <name type="common">Anthracnose fungus</name>
    <name type="synonym">Glomerella cingulata</name>
    <dbReference type="NCBI Taxonomy" id="1237896"/>
    <lineage>
        <taxon>Eukaryota</taxon>
        <taxon>Fungi</taxon>
        <taxon>Dikarya</taxon>
        <taxon>Ascomycota</taxon>
        <taxon>Pezizomycotina</taxon>
        <taxon>Sordariomycetes</taxon>
        <taxon>Hypocreomycetidae</taxon>
        <taxon>Glomerellales</taxon>
        <taxon>Glomerellaceae</taxon>
        <taxon>Colletotrichum</taxon>
        <taxon>Colletotrichum gloeosporioides species complex</taxon>
    </lineage>
</organism>
<dbReference type="OrthoDB" id="4850761at2759"/>
<dbReference type="HOGENOM" id="CLU_1510478_0_0_1"/>
<evidence type="ECO:0000313" key="1">
    <source>
        <dbReference type="EMBL" id="EQB57752.1"/>
    </source>
</evidence>
<gene>
    <name evidence="1" type="ORF">CGLO_02085</name>
</gene>
<dbReference type="STRING" id="1237896.T0KPJ3"/>
<protein>
    <submittedName>
        <fullName evidence="1">Uncharacterized protein</fullName>
    </submittedName>
</protein>
<dbReference type="AlphaFoldDB" id="T0KPJ3"/>
<dbReference type="Proteomes" id="UP000015530">
    <property type="component" value="Unassembled WGS sequence"/>
</dbReference>
<name>T0KPJ3_COLGC</name>
<sequence>MSYFLHEAQTSLLIVGNDNLIWTAYFFTDTYNGRPGETNHEDLSFFQQPSEGDELFYDPLTMGQHDANVSIWDPREYFCLIVRIRLGLIKEEWAYISSFFMEKIGASRVLKLDIPSFLEPTGLGSAEAHARAIENAYDWITKATRILHCLTSNLTRVIQTWSFFVKDNIRDVLGGSSE</sequence>
<proteinExistence type="predicted"/>
<accession>T0KPJ3</accession>
<comment type="caution">
    <text evidence="1">The sequence shown here is derived from an EMBL/GenBank/DDBJ whole genome shotgun (WGS) entry which is preliminary data.</text>
</comment>
<evidence type="ECO:0000313" key="2">
    <source>
        <dbReference type="Proteomes" id="UP000015530"/>
    </source>
</evidence>
<reference evidence="2" key="1">
    <citation type="journal article" date="2013" name="Mol. Plant Microbe Interact.">
        <title>Global aspects of pacC regulation of pathogenicity genes in Colletotrichum gloeosporioides as revealed by transcriptome analysis.</title>
        <authorList>
            <person name="Alkan N."/>
            <person name="Meng X."/>
            <person name="Friedlander G."/>
            <person name="Reuveni E."/>
            <person name="Sukno S."/>
            <person name="Sherman A."/>
            <person name="Thon M."/>
            <person name="Fluhr R."/>
            <person name="Prusky D."/>
        </authorList>
    </citation>
    <scope>NUCLEOTIDE SEQUENCE [LARGE SCALE GENOMIC DNA]</scope>
    <source>
        <strain evidence="2">Cg-14</strain>
    </source>
</reference>
<dbReference type="EMBL" id="AMYD01000427">
    <property type="protein sequence ID" value="EQB57752.1"/>
    <property type="molecule type" value="Genomic_DNA"/>
</dbReference>